<evidence type="ECO:0000313" key="4">
    <source>
        <dbReference type="RefSeq" id="XP_052108537.1"/>
    </source>
</evidence>
<evidence type="ECO:0000256" key="1">
    <source>
        <dbReference type="SAM" id="MobiDB-lite"/>
    </source>
</evidence>
<dbReference type="Proteomes" id="UP000515211">
    <property type="component" value="Chromosome 8"/>
</dbReference>
<dbReference type="RefSeq" id="XP_052108537.1">
    <property type="nucleotide sequence ID" value="XM_052252577.1"/>
</dbReference>
<name>A0A9C6TDY5_ARADU</name>
<keyword evidence="2" id="KW-1133">Transmembrane helix</keyword>
<sequence length="114" mass="12629">MQVSAFRPLTFLLFLGAATFILFFNFSTPIVHHNNGGDTDATTLIAVAVSRKLKENESKRVIGGWVSVDDDHDYSEANPVPYGSRDKVRHGSIERANHPRGFNPKAPPSPAIYY</sequence>
<reference evidence="4" key="2">
    <citation type="submission" date="2025-08" db="UniProtKB">
        <authorList>
            <consortium name="RefSeq"/>
        </authorList>
    </citation>
    <scope>IDENTIFICATION</scope>
    <source>
        <tissue evidence="4">Whole plant</tissue>
    </source>
</reference>
<dbReference type="GeneID" id="107461243"/>
<keyword evidence="3" id="KW-1185">Reference proteome</keyword>
<feature type="region of interest" description="Disordered" evidence="1">
    <location>
        <begin position="73"/>
        <end position="114"/>
    </location>
</feature>
<dbReference type="AlphaFoldDB" id="A0A9C6TDY5"/>
<feature type="compositionally biased region" description="Pro residues" evidence="1">
    <location>
        <begin position="105"/>
        <end position="114"/>
    </location>
</feature>
<keyword evidence="2" id="KW-0472">Membrane</keyword>
<dbReference type="KEGG" id="adu:107461243"/>
<protein>
    <submittedName>
        <fullName evidence="4">Uncharacterized protein LOC107461243</fullName>
    </submittedName>
</protein>
<feature type="compositionally biased region" description="Basic and acidic residues" evidence="1">
    <location>
        <begin position="84"/>
        <end position="97"/>
    </location>
</feature>
<keyword evidence="2" id="KW-0812">Transmembrane</keyword>
<proteinExistence type="predicted"/>
<evidence type="ECO:0000313" key="3">
    <source>
        <dbReference type="Proteomes" id="UP000515211"/>
    </source>
</evidence>
<reference evidence="3" key="1">
    <citation type="journal article" date="2016" name="Nat. Genet.">
        <title>The genome sequences of Arachis duranensis and Arachis ipaensis, the diploid ancestors of cultivated peanut.</title>
        <authorList>
            <person name="Bertioli D.J."/>
            <person name="Cannon S.B."/>
            <person name="Froenicke L."/>
            <person name="Huang G."/>
            <person name="Farmer A.D."/>
            <person name="Cannon E.K."/>
            <person name="Liu X."/>
            <person name="Gao D."/>
            <person name="Clevenger J."/>
            <person name="Dash S."/>
            <person name="Ren L."/>
            <person name="Moretzsohn M.C."/>
            <person name="Shirasawa K."/>
            <person name="Huang W."/>
            <person name="Vidigal B."/>
            <person name="Abernathy B."/>
            <person name="Chu Y."/>
            <person name="Niederhuth C.E."/>
            <person name="Umale P."/>
            <person name="Araujo A.C."/>
            <person name="Kozik A."/>
            <person name="Kim K.D."/>
            <person name="Burow M.D."/>
            <person name="Varshney R.K."/>
            <person name="Wang X."/>
            <person name="Zhang X."/>
            <person name="Barkley N."/>
            <person name="Guimaraes P.M."/>
            <person name="Isobe S."/>
            <person name="Guo B."/>
            <person name="Liao B."/>
            <person name="Stalker H.T."/>
            <person name="Schmitz R.J."/>
            <person name="Scheffler B.E."/>
            <person name="Leal-Bertioli S.C."/>
            <person name="Xun X."/>
            <person name="Jackson S.A."/>
            <person name="Michelmore R."/>
            <person name="Ozias-Akins P."/>
        </authorList>
    </citation>
    <scope>NUCLEOTIDE SEQUENCE [LARGE SCALE GENOMIC DNA]</scope>
    <source>
        <strain evidence="3">cv. V14167</strain>
    </source>
</reference>
<accession>A0A9C6TDY5</accession>
<feature type="transmembrane region" description="Helical" evidence="2">
    <location>
        <begin position="6"/>
        <end position="26"/>
    </location>
</feature>
<organism evidence="3 4">
    <name type="scientific">Arachis duranensis</name>
    <name type="common">Wild peanut</name>
    <dbReference type="NCBI Taxonomy" id="130453"/>
    <lineage>
        <taxon>Eukaryota</taxon>
        <taxon>Viridiplantae</taxon>
        <taxon>Streptophyta</taxon>
        <taxon>Embryophyta</taxon>
        <taxon>Tracheophyta</taxon>
        <taxon>Spermatophyta</taxon>
        <taxon>Magnoliopsida</taxon>
        <taxon>eudicotyledons</taxon>
        <taxon>Gunneridae</taxon>
        <taxon>Pentapetalae</taxon>
        <taxon>rosids</taxon>
        <taxon>fabids</taxon>
        <taxon>Fabales</taxon>
        <taxon>Fabaceae</taxon>
        <taxon>Papilionoideae</taxon>
        <taxon>50 kb inversion clade</taxon>
        <taxon>dalbergioids sensu lato</taxon>
        <taxon>Dalbergieae</taxon>
        <taxon>Pterocarpus clade</taxon>
        <taxon>Arachis</taxon>
    </lineage>
</organism>
<evidence type="ECO:0000256" key="2">
    <source>
        <dbReference type="SAM" id="Phobius"/>
    </source>
</evidence>
<gene>
    <name evidence="4" type="primary">LOC107461243</name>
</gene>